<feature type="transmembrane region" description="Helical" evidence="2">
    <location>
        <begin position="572"/>
        <end position="593"/>
    </location>
</feature>
<feature type="compositionally biased region" description="Basic and acidic residues" evidence="1">
    <location>
        <begin position="703"/>
        <end position="712"/>
    </location>
</feature>
<dbReference type="Pfam" id="PF06772">
    <property type="entry name" value="LtrA"/>
    <property type="match status" value="1"/>
</dbReference>
<feature type="compositionally biased region" description="Polar residues" evidence="1">
    <location>
        <begin position="745"/>
        <end position="774"/>
    </location>
</feature>
<reference evidence="3 4" key="1">
    <citation type="journal article" date="2019" name="Fungal Biol. Biotechnol.">
        <title>Draft genome sequence of fastidious pathogen Ceratobasidium theobromae, which causes vascular-streak dieback in Theobroma cacao.</title>
        <authorList>
            <person name="Ali S.S."/>
            <person name="Asman A."/>
            <person name="Shao J."/>
            <person name="Firmansyah A.P."/>
            <person name="Susilo A.W."/>
            <person name="Rosmana A."/>
            <person name="McMahon P."/>
            <person name="Junaid M."/>
            <person name="Guest D."/>
            <person name="Kheng T.Y."/>
            <person name="Meinhardt L.W."/>
            <person name="Bailey B.A."/>
        </authorList>
    </citation>
    <scope>NUCLEOTIDE SEQUENCE [LARGE SCALE GENOMIC DNA]</scope>
    <source>
        <strain evidence="3 4">CT2</strain>
    </source>
</reference>
<gene>
    <name evidence="3" type="ORF">CTheo_6032</name>
</gene>
<dbReference type="EMBL" id="SSOP01000163">
    <property type="protein sequence ID" value="KAB5590533.1"/>
    <property type="molecule type" value="Genomic_DNA"/>
</dbReference>
<feature type="transmembrane region" description="Helical" evidence="2">
    <location>
        <begin position="271"/>
        <end position="289"/>
    </location>
</feature>
<feature type="transmembrane region" description="Helical" evidence="2">
    <location>
        <begin position="421"/>
        <end position="443"/>
    </location>
</feature>
<feature type="region of interest" description="Disordered" evidence="1">
    <location>
        <begin position="702"/>
        <end position="805"/>
    </location>
</feature>
<accession>A0A5N5QG75</accession>
<keyword evidence="4" id="KW-1185">Reference proteome</keyword>
<feature type="compositionally biased region" description="Low complexity" evidence="1">
    <location>
        <begin position="728"/>
        <end position="741"/>
    </location>
</feature>
<dbReference type="Proteomes" id="UP000383932">
    <property type="component" value="Unassembled WGS sequence"/>
</dbReference>
<feature type="transmembrane region" description="Helical" evidence="2">
    <location>
        <begin position="663"/>
        <end position="685"/>
    </location>
</feature>
<comment type="caution">
    <text evidence="3">The sequence shown here is derived from an EMBL/GenBank/DDBJ whole genome shotgun (WGS) entry which is preliminary data.</text>
</comment>
<evidence type="ECO:0008006" key="5">
    <source>
        <dbReference type="Google" id="ProtNLM"/>
    </source>
</evidence>
<dbReference type="OrthoDB" id="3198598at2759"/>
<evidence type="ECO:0000256" key="2">
    <source>
        <dbReference type="SAM" id="Phobius"/>
    </source>
</evidence>
<keyword evidence="2" id="KW-0812">Transmembrane</keyword>
<feature type="transmembrane region" description="Helical" evidence="2">
    <location>
        <begin position="230"/>
        <end position="251"/>
    </location>
</feature>
<protein>
    <recommendedName>
        <fullName evidence="5">Transmembrane protein</fullName>
    </recommendedName>
</protein>
<organism evidence="3 4">
    <name type="scientific">Ceratobasidium theobromae</name>
    <dbReference type="NCBI Taxonomy" id="1582974"/>
    <lineage>
        <taxon>Eukaryota</taxon>
        <taxon>Fungi</taxon>
        <taxon>Dikarya</taxon>
        <taxon>Basidiomycota</taxon>
        <taxon>Agaricomycotina</taxon>
        <taxon>Agaricomycetes</taxon>
        <taxon>Cantharellales</taxon>
        <taxon>Ceratobasidiaceae</taxon>
        <taxon>Ceratobasidium</taxon>
    </lineage>
</organism>
<evidence type="ECO:0000313" key="3">
    <source>
        <dbReference type="EMBL" id="KAB5590533.1"/>
    </source>
</evidence>
<dbReference type="PANTHER" id="PTHR42101">
    <property type="entry name" value="CHROMOSOME 16, WHOLE GENOME SHOTGUN SEQUENCE"/>
    <property type="match status" value="1"/>
</dbReference>
<feature type="transmembrane region" description="Helical" evidence="2">
    <location>
        <begin position="397"/>
        <end position="415"/>
    </location>
</feature>
<proteinExistence type="predicted"/>
<keyword evidence="2" id="KW-0472">Membrane</keyword>
<keyword evidence="2" id="KW-1133">Transmembrane helix</keyword>
<dbReference type="AlphaFoldDB" id="A0A5N5QG75"/>
<evidence type="ECO:0000313" key="4">
    <source>
        <dbReference type="Proteomes" id="UP000383932"/>
    </source>
</evidence>
<name>A0A5N5QG75_9AGAM</name>
<feature type="transmembrane region" description="Helical" evidence="2">
    <location>
        <begin position="366"/>
        <end position="385"/>
    </location>
</feature>
<dbReference type="InterPro" id="IPR010640">
    <property type="entry name" value="Low_temperature_requirement_A"/>
</dbReference>
<sequence>MSVPSLRERKQKRVTSFAAISKEVDPENEDLILHRRERLIPWSKSPFFDRLTIQYRELREQRRQSSLHGTTTPAPNQAEAYVGMLTADEIKDVDKSNDEERGERPPAWLDLFYDLAWASTFSNLTQNSTISGGEESLSYAVFFSMVWWMWVSQVSYDIRFYSNDWFHRVLVFLQLCVFGSLSAFTSKFDVTAYVGGADIDPNQRILDQINGVSAAQQAANEAANERIPQLSFFGIALVIGISRAMLCAQYIRVWLYAHDKRDPAVVVKPLAMFISAGLWFGSFAMLYLSGYTNDAAHISKFIMWGVATAIEIAGHWFAPPPNHLRSMGSLTSRLANLVTIILGEGLNGITGTLRFSVQALGFNARSVGMVISTAVVVYLSFYLYFEGSRPRISKNRRSLWIFLHLPYMLSLILLLEGLKNLLLYSASLLTLYTSCVFIFETFLTNVNAASKLPSDQFTQALTASMTPFLAKIGFSWEDGWQKIINAALATNSTDARNIAIENGVYRLLLNITVKIFDQFETDGISAEGQVAIHEYLINDTFVQLDVNDPDHLPSFAKVFDVLAFPHIQGARWISALAGGTLIFLALINVTQSWPKGTALLFFQVCTDSLVDRYAWGSVLSRFLNGVILMGLLFLNLGSGSGSYVGGVTTRAAVWAWLDSYWTLPTLALSLVAQALIDQILLIMAVRSANQALERTYEPSALDPLRDTKDHAYDPPVVSSHLTGTPAQATFTPSPGTSTTPAPYNPYSSWQPSYVPPQQQHSGYTSPGPVHQTNYGFVAPPPPPPFPGSGGSGIPAGGIVTPSRPH</sequence>
<dbReference type="PANTHER" id="PTHR42101:SF1">
    <property type="entry name" value="LOW TEMPERATURE REQUIREMENT A"/>
    <property type="match status" value="1"/>
</dbReference>
<evidence type="ECO:0000256" key="1">
    <source>
        <dbReference type="SAM" id="MobiDB-lite"/>
    </source>
</evidence>